<dbReference type="AlphaFoldDB" id="A0A646IIT3"/>
<dbReference type="EMBL" id="VJYJ02001833">
    <property type="protein sequence ID" value="MQS10679.1"/>
    <property type="molecule type" value="Genomic_DNA"/>
</dbReference>
<protein>
    <submittedName>
        <fullName evidence="2">Uncharacterized protein</fullName>
    </submittedName>
</protein>
<feature type="chain" id="PRO_5024913312" evidence="1">
    <location>
        <begin position="31"/>
        <end position="64"/>
    </location>
</feature>
<keyword evidence="1" id="KW-0732">Signal</keyword>
<organism evidence="2">
    <name type="scientific">Streptomyces alkaliphilus</name>
    <dbReference type="NCBI Taxonomy" id="1472722"/>
    <lineage>
        <taxon>Bacteria</taxon>
        <taxon>Bacillati</taxon>
        <taxon>Actinomycetota</taxon>
        <taxon>Actinomycetes</taxon>
        <taxon>Kitasatosporales</taxon>
        <taxon>Streptomycetaceae</taxon>
        <taxon>Streptomyces</taxon>
    </lineage>
</organism>
<evidence type="ECO:0000313" key="2">
    <source>
        <dbReference type="EMBL" id="MQS10679.1"/>
    </source>
</evidence>
<accession>A0A646IIT3</accession>
<comment type="caution">
    <text evidence="2">The sequence shown here is derived from an EMBL/GenBank/DDBJ whole genome shotgun (WGS) entry which is preliminary data.</text>
</comment>
<reference evidence="2" key="1">
    <citation type="submission" date="2019-10" db="EMBL/GenBank/DDBJ databases">
        <title>Streptomyces sp. nov., a novel actinobacterium isolated from alkaline environment.</title>
        <authorList>
            <person name="Golinska P."/>
        </authorList>
    </citation>
    <scope>NUCLEOTIDE SEQUENCE</scope>
    <source>
        <strain evidence="2">IF17</strain>
    </source>
</reference>
<gene>
    <name evidence="2" type="ORF">FNX48_027010</name>
</gene>
<name>A0A646IIT3_9ACTN</name>
<sequence>MRLPWALLDPSRIAQMFAVAVTSLSTTALAQTDATDLTALPIEQLMQVQVVTGASKYAQAANEA</sequence>
<feature type="signal peptide" evidence="1">
    <location>
        <begin position="1"/>
        <end position="30"/>
    </location>
</feature>
<feature type="non-terminal residue" evidence="2">
    <location>
        <position position="64"/>
    </location>
</feature>
<dbReference type="Proteomes" id="UP000315516">
    <property type="component" value="Unassembled WGS sequence"/>
</dbReference>
<proteinExistence type="predicted"/>
<evidence type="ECO:0000256" key="1">
    <source>
        <dbReference type="SAM" id="SignalP"/>
    </source>
</evidence>